<dbReference type="Pfam" id="PF05685">
    <property type="entry name" value="Uma2"/>
    <property type="match status" value="1"/>
</dbReference>
<accession>A0A3S1ALI9</accession>
<organism evidence="2 3">
    <name type="scientific">Dulcicalothrix desertica PCC 7102</name>
    <dbReference type="NCBI Taxonomy" id="232991"/>
    <lineage>
        <taxon>Bacteria</taxon>
        <taxon>Bacillati</taxon>
        <taxon>Cyanobacteriota</taxon>
        <taxon>Cyanophyceae</taxon>
        <taxon>Nostocales</taxon>
        <taxon>Calotrichaceae</taxon>
        <taxon>Dulcicalothrix</taxon>
    </lineage>
</organism>
<dbReference type="InterPro" id="IPR011335">
    <property type="entry name" value="Restrct_endonuc-II-like"/>
</dbReference>
<keyword evidence="3" id="KW-1185">Reference proteome</keyword>
<comment type="caution">
    <text evidence="2">The sequence shown here is derived from an EMBL/GenBank/DDBJ whole genome shotgun (WGS) entry which is preliminary data.</text>
</comment>
<proteinExistence type="predicted"/>
<name>A0A3S1ALI9_9CYAN</name>
<dbReference type="RefSeq" id="WP_127083206.1">
    <property type="nucleotide sequence ID" value="NZ_RSCL01000012.1"/>
</dbReference>
<gene>
    <name evidence="2" type="ORF">DSM106972_048500</name>
</gene>
<dbReference type="Gene3D" id="3.90.1570.10">
    <property type="entry name" value="tt1808, chain A"/>
    <property type="match status" value="1"/>
</dbReference>
<dbReference type="InterPro" id="IPR012296">
    <property type="entry name" value="Nuclease_put_TT1808"/>
</dbReference>
<protein>
    <recommendedName>
        <fullName evidence="1">Putative restriction endonuclease domain-containing protein</fullName>
    </recommendedName>
</protein>
<dbReference type="InterPro" id="IPR008538">
    <property type="entry name" value="Uma2"/>
</dbReference>
<evidence type="ECO:0000313" key="3">
    <source>
        <dbReference type="Proteomes" id="UP000271624"/>
    </source>
</evidence>
<evidence type="ECO:0000313" key="2">
    <source>
        <dbReference type="EMBL" id="RUT03936.1"/>
    </source>
</evidence>
<dbReference type="PANTHER" id="PTHR35400">
    <property type="entry name" value="SLR1083 PROTEIN"/>
    <property type="match status" value="1"/>
</dbReference>
<dbReference type="AlphaFoldDB" id="A0A3S1ALI9"/>
<feature type="domain" description="Putative restriction endonuclease" evidence="1">
    <location>
        <begin position="18"/>
        <end position="158"/>
    </location>
</feature>
<dbReference type="EMBL" id="RSCL01000012">
    <property type="protein sequence ID" value="RUT03936.1"/>
    <property type="molecule type" value="Genomic_DNA"/>
</dbReference>
<reference evidence="2" key="1">
    <citation type="submission" date="2018-12" db="EMBL/GenBank/DDBJ databases">
        <authorList>
            <person name="Will S."/>
            <person name="Neumann-Schaal M."/>
            <person name="Henke P."/>
        </authorList>
    </citation>
    <scope>NUCLEOTIDE SEQUENCE</scope>
    <source>
        <strain evidence="2">PCC 7102</strain>
    </source>
</reference>
<dbReference type="PANTHER" id="PTHR35400:SF1">
    <property type="entry name" value="SLR1083 PROTEIN"/>
    <property type="match status" value="1"/>
</dbReference>
<dbReference type="OrthoDB" id="9808428at2"/>
<dbReference type="Proteomes" id="UP000271624">
    <property type="component" value="Unassembled WGS sequence"/>
</dbReference>
<sequence length="177" mass="20175">MTTLLPHRWTVDDYHCIVASGVLADHRCELIRGEIVDMAPEGPGHAHRCETSARYLERLFSEGWWARQGKPITLSDSEPEPDIAIVRDRDYSQQHPYPEDVRLIVEYAYSTQAKDTGVKRDVYAEHGIPDYIVADLKSSKVIHYSNPVNGVYTSEQTFYSGLIQISQIQIDVQRLLS</sequence>
<evidence type="ECO:0000259" key="1">
    <source>
        <dbReference type="Pfam" id="PF05685"/>
    </source>
</evidence>
<dbReference type="SUPFAM" id="SSF52980">
    <property type="entry name" value="Restriction endonuclease-like"/>
    <property type="match status" value="1"/>
</dbReference>
<reference evidence="2" key="2">
    <citation type="journal article" date="2019" name="Genome Biol. Evol.">
        <title>Day and night: Metabolic profiles and evolutionary relationships of six axenic non-marine cyanobacteria.</title>
        <authorList>
            <person name="Will S.E."/>
            <person name="Henke P."/>
            <person name="Boedeker C."/>
            <person name="Huang S."/>
            <person name="Brinkmann H."/>
            <person name="Rohde M."/>
            <person name="Jarek M."/>
            <person name="Friedl T."/>
            <person name="Seufert S."/>
            <person name="Schumacher M."/>
            <person name="Overmann J."/>
            <person name="Neumann-Schaal M."/>
            <person name="Petersen J."/>
        </authorList>
    </citation>
    <scope>NUCLEOTIDE SEQUENCE [LARGE SCALE GENOMIC DNA]</scope>
    <source>
        <strain evidence="2">PCC 7102</strain>
    </source>
</reference>
<dbReference type="CDD" id="cd06260">
    <property type="entry name" value="DUF820-like"/>
    <property type="match status" value="1"/>
</dbReference>